<comment type="caution">
    <text evidence="2">The sequence shown here is derived from an EMBL/GenBank/DDBJ whole genome shotgun (WGS) entry which is preliminary data.</text>
</comment>
<evidence type="ECO:0000256" key="1">
    <source>
        <dbReference type="SAM" id="MobiDB-lite"/>
    </source>
</evidence>
<feature type="compositionally biased region" description="Polar residues" evidence="1">
    <location>
        <begin position="1"/>
        <end position="11"/>
    </location>
</feature>
<proteinExistence type="predicted"/>
<keyword evidence="3" id="KW-1185">Reference proteome</keyword>
<accession>A0AAV4WCS0</accession>
<organism evidence="2 3">
    <name type="scientific">Caerostris extrusa</name>
    <name type="common">Bark spider</name>
    <name type="synonym">Caerostris bankana</name>
    <dbReference type="NCBI Taxonomy" id="172846"/>
    <lineage>
        <taxon>Eukaryota</taxon>
        <taxon>Metazoa</taxon>
        <taxon>Ecdysozoa</taxon>
        <taxon>Arthropoda</taxon>
        <taxon>Chelicerata</taxon>
        <taxon>Arachnida</taxon>
        <taxon>Araneae</taxon>
        <taxon>Araneomorphae</taxon>
        <taxon>Entelegynae</taxon>
        <taxon>Araneoidea</taxon>
        <taxon>Araneidae</taxon>
        <taxon>Caerostris</taxon>
    </lineage>
</organism>
<evidence type="ECO:0000313" key="2">
    <source>
        <dbReference type="EMBL" id="GIY79865.1"/>
    </source>
</evidence>
<protein>
    <submittedName>
        <fullName evidence="2">Uncharacterized protein</fullName>
    </submittedName>
</protein>
<sequence>MSSGEVTSPNSGLRAGNIHRFRVGRPEGTREKQVACLHKGHCHAGRGWCDTWKAGRWPVRFPPPLCSGAVRMTAKERARALVEWKDPLQLKH</sequence>
<gene>
    <name evidence="2" type="ORF">CEXT_38221</name>
</gene>
<dbReference type="EMBL" id="BPLR01015939">
    <property type="protein sequence ID" value="GIY79865.1"/>
    <property type="molecule type" value="Genomic_DNA"/>
</dbReference>
<reference evidence="2 3" key="1">
    <citation type="submission" date="2021-06" db="EMBL/GenBank/DDBJ databases">
        <title>Caerostris extrusa draft genome.</title>
        <authorList>
            <person name="Kono N."/>
            <person name="Arakawa K."/>
        </authorList>
    </citation>
    <scope>NUCLEOTIDE SEQUENCE [LARGE SCALE GENOMIC DNA]</scope>
</reference>
<feature type="region of interest" description="Disordered" evidence="1">
    <location>
        <begin position="1"/>
        <end position="25"/>
    </location>
</feature>
<dbReference type="Proteomes" id="UP001054945">
    <property type="component" value="Unassembled WGS sequence"/>
</dbReference>
<evidence type="ECO:0000313" key="3">
    <source>
        <dbReference type="Proteomes" id="UP001054945"/>
    </source>
</evidence>
<dbReference type="AlphaFoldDB" id="A0AAV4WCS0"/>
<name>A0AAV4WCS0_CAEEX</name>